<dbReference type="EMBL" id="CAIZ01000145">
    <property type="protein sequence ID" value="CCH70980.1"/>
    <property type="molecule type" value="Genomic_DNA"/>
</dbReference>
<dbReference type="eggNOG" id="COG3583">
    <property type="taxonomic scope" value="Bacteria"/>
</dbReference>
<feature type="chain" id="PRO_5004106423" description="Secreted protein" evidence="3">
    <location>
        <begin position="36"/>
        <end position="435"/>
    </location>
</feature>
<dbReference type="STRING" id="1193181.BN10_730011"/>
<feature type="signal peptide" evidence="3">
    <location>
        <begin position="1"/>
        <end position="35"/>
    </location>
</feature>
<dbReference type="HOGENOM" id="CLU_737303_0_0_11"/>
<comment type="caution">
    <text evidence="4">The sequence shown here is derived from an EMBL/GenBank/DDBJ whole genome shotgun (WGS) entry which is preliminary data.</text>
</comment>
<sequence>MTRHARRRHRVLRTGACAILAASVAGIGMTTASRAAATPATVPLSPLAVSTDDVRPSQADVDAARAAVGAASTAATRAQASYDAAAIELSRTEGVMARAAAQAATAQAQLDGRNRELEQADSRAAALAQQATANQLVVRRDAALIWQDQGASDLPALLDEGGPQTAADLASAIEHISARRQAALERAGASAHAADEARRLAEVARSQQAQAAAEAQQAQDRATAALTQAAADSSRLSAQQDQALADLARLRGVALKVEQDRQDALAEARARAAAEAAARAAAEAAARAAAEAAAREVAARDATAKAAAQAAARSTGSGKVEVPATWTPSGGMSPAQARATARSMLGAYGFGDGQWGCLDSLWTGESSWNWAARNPSSGAYGIPQSLPASKMSSAGSDWLTNPATQIAWGLGYIKGRYGSPCAALAFWQGNSPHWY</sequence>
<name>N0E4W4_9MICO</name>
<feature type="coiled-coil region" evidence="1">
    <location>
        <begin position="103"/>
        <end position="130"/>
    </location>
</feature>
<reference evidence="4 5" key="1">
    <citation type="journal article" date="2013" name="ISME J.">
        <title>A metabolic model for members of the genus Tetrasphaera involved in enhanced biological phosphorus removal.</title>
        <authorList>
            <person name="Kristiansen R."/>
            <person name="Nguyen H.T.T."/>
            <person name="Saunders A.M."/>
            <person name="Nielsen J.L."/>
            <person name="Wimmer R."/>
            <person name="Le V.Q."/>
            <person name="McIlroy S.J."/>
            <person name="Petrovski S."/>
            <person name="Seviour R.J."/>
            <person name="Calteau A."/>
            <person name="Nielsen K.L."/>
            <person name="Nielsen P.H."/>
        </authorList>
    </citation>
    <scope>NUCLEOTIDE SEQUENCE [LARGE SCALE GENOMIC DNA]</scope>
    <source>
        <strain evidence="4 5">Lp2</strain>
    </source>
</reference>
<accession>N0E4W4</accession>
<gene>
    <name evidence="4" type="ORF">BN10_730011</name>
</gene>
<dbReference type="AlphaFoldDB" id="N0E4W4"/>
<organism evidence="4 5">
    <name type="scientific">Phycicoccus elongatus Lp2</name>
    <dbReference type="NCBI Taxonomy" id="1193181"/>
    <lineage>
        <taxon>Bacteria</taxon>
        <taxon>Bacillati</taxon>
        <taxon>Actinomycetota</taxon>
        <taxon>Actinomycetes</taxon>
        <taxon>Micrococcales</taxon>
        <taxon>Intrasporangiaceae</taxon>
        <taxon>Phycicoccus</taxon>
    </lineage>
</organism>
<dbReference type="RefSeq" id="WP_010850816.1">
    <property type="nucleotide sequence ID" value="NZ_HF570956.1"/>
</dbReference>
<evidence type="ECO:0000256" key="2">
    <source>
        <dbReference type="SAM" id="MobiDB-lite"/>
    </source>
</evidence>
<keyword evidence="1" id="KW-0175">Coiled coil</keyword>
<protein>
    <recommendedName>
        <fullName evidence="6">Secreted protein</fullName>
    </recommendedName>
</protein>
<dbReference type="SUPFAM" id="SSF53955">
    <property type="entry name" value="Lysozyme-like"/>
    <property type="match status" value="1"/>
</dbReference>
<dbReference type="InterPro" id="IPR023346">
    <property type="entry name" value="Lysozyme-like_dom_sf"/>
</dbReference>
<keyword evidence="5" id="KW-1185">Reference proteome</keyword>
<dbReference type="Proteomes" id="UP000013167">
    <property type="component" value="Unassembled WGS sequence"/>
</dbReference>
<dbReference type="OrthoDB" id="9766277at2"/>
<evidence type="ECO:0000256" key="1">
    <source>
        <dbReference type="SAM" id="Coils"/>
    </source>
</evidence>
<evidence type="ECO:0000313" key="4">
    <source>
        <dbReference type="EMBL" id="CCH70980.1"/>
    </source>
</evidence>
<evidence type="ECO:0000256" key="3">
    <source>
        <dbReference type="SAM" id="SignalP"/>
    </source>
</evidence>
<evidence type="ECO:0000313" key="5">
    <source>
        <dbReference type="Proteomes" id="UP000013167"/>
    </source>
</evidence>
<evidence type="ECO:0008006" key="6">
    <source>
        <dbReference type="Google" id="ProtNLM"/>
    </source>
</evidence>
<feature type="region of interest" description="Disordered" evidence="2">
    <location>
        <begin position="310"/>
        <end position="334"/>
    </location>
</feature>
<keyword evidence="3" id="KW-0732">Signal</keyword>
<proteinExistence type="predicted"/>